<accession>A0A7J8CHT2</accession>
<reference evidence="1 2" key="1">
    <citation type="journal article" date="2020" name="Nature">
        <title>Six reference-quality genomes reveal evolution of bat adaptations.</title>
        <authorList>
            <person name="Jebb D."/>
            <person name="Huang Z."/>
            <person name="Pippel M."/>
            <person name="Hughes G.M."/>
            <person name="Lavrichenko K."/>
            <person name="Devanna P."/>
            <person name="Winkler S."/>
            <person name="Jermiin L.S."/>
            <person name="Skirmuntt E.C."/>
            <person name="Katzourakis A."/>
            <person name="Burkitt-Gray L."/>
            <person name="Ray D.A."/>
            <person name="Sullivan K.A.M."/>
            <person name="Roscito J.G."/>
            <person name="Kirilenko B.M."/>
            <person name="Davalos L.M."/>
            <person name="Corthals A.P."/>
            <person name="Power M.L."/>
            <person name="Jones G."/>
            <person name="Ransome R.D."/>
            <person name="Dechmann D.K.N."/>
            <person name="Locatelli A.G."/>
            <person name="Puechmaille S.J."/>
            <person name="Fedrigo O."/>
            <person name="Jarvis E.D."/>
            <person name="Hiller M."/>
            <person name="Vernes S.C."/>
            <person name="Myers E.W."/>
            <person name="Teeling E.C."/>
        </authorList>
    </citation>
    <scope>NUCLEOTIDE SEQUENCE [LARGE SCALE GENOMIC DNA]</scope>
    <source>
        <strain evidence="1">MRouAeg1</strain>
        <tissue evidence="1">Muscle</tissue>
    </source>
</reference>
<protein>
    <submittedName>
        <fullName evidence="1">Uncharacterized protein</fullName>
    </submittedName>
</protein>
<evidence type="ECO:0000313" key="2">
    <source>
        <dbReference type="Proteomes" id="UP000593571"/>
    </source>
</evidence>
<comment type="caution">
    <text evidence="1">The sequence shown here is derived from an EMBL/GenBank/DDBJ whole genome shotgun (WGS) entry which is preliminary data.</text>
</comment>
<gene>
    <name evidence="1" type="ORF">HJG63_008984</name>
</gene>
<dbReference type="AlphaFoldDB" id="A0A7J8CHT2"/>
<proteinExistence type="predicted"/>
<keyword evidence="2" id="KW-1185">Reference proteome</keyword>
<sequence>MKEEATSLHFPKPFPQRVHTRLRRSHTEPGTLPSYDSLPSFLSSLPPYSIHHLSLQKASNPSLLTVIRWRLFLVSCKCHSPRLVSSLPSSCSYSTERMWASCLWIYGPPGNGGELWSYEMPRRHSL</sequence>
<dbReference type="EMBL" id="JACASE010000014">
    <property type="protein sequence ID" value="KAF6410425.1"/>
    <property type="molecule type" value="Genomic_DNA"/>
</dbReference>
<evidence type="ECO:0000313" key="1">
    <source>
        <dbReference type="EMBL" id="KAF6410425.1"/>
    </source>
</evidence>
<name>A0A7J8CHT2_ROUAE</name>
<dbReference type="Proteomes" id="UP000593571">
    <property type="component" value="Unassembled WGS sequence"/>
</dbReference>
<organism evidence="1 2">
    <name type="scientific">Rousettus aegyptiacus</name>
    <name type="common">Egyptian fruit bat</name>
    <name type="synonym">Pteropus aegyptiacus</name>
    <dbReference type="NCBI Taxonomy" id="9407"/>
    <lineage>
        <taxon>Eukaryota</taxon>
        <taxon>Metazoa</taxon>
        <taxon>Chordata</taxon>
        <taxon>Craniata</taxon>
        <taxon>Vertebrata</taxon>
        <taxon>Euteleostomi</taxon>
        <taxon>Mammalia</taxon>
        <taxon>Eutheria</taxon>
        <taxon>Laurasiatheria</taxon>
        <taxon>Chiroptera</taxon>
        <taxon>Yinpterochiroptera</taxon>
        <taxon>Pteropodoidea</taxon>
        <taxon>Pteropodidae</taxon>
        <taxon>Rousettinae</taxon>
        <taxon>Rousettus</taxon>
    </lineage>
</organism>